<dbReference type="InterPro" id="IPR008927">
    <property type="entry name" value="6-PGluconate_DH-like_C_sf"/>
</dbReference>
<dbReference type="PANTHER" id="PTHR11728:SF1">
    <property type="entry name" value="GLYCEROL-3-PHOSPHATE DEHYDROGENASE [NAD(+)] 2, CHLOROPLASTIC"/>
    <property type="match status" value="1"/>
</dbReference>
<evidence type="ECO:0000256" key="1">
    <source>
        <dbReference type="ARBA" id="ARBA00011009"/>
    </source>
</evidence>
<feature type="binding site" evidence="13">
    <location>
        <position position="135"/>
    </location>
    <ligand>
        <name>sn-glycerol 3-phosphate</name>
        <dbReference type="ChEBI" id="CHEBI:57597"/>
    </ligand>
</feature>
<dbReference type="PIRSF" id="PIRSF000114">
    <property type="entry name" value="Glycerol-3-P_dh"/>
    <property type="match status" value="1"/>
</dbReference>
<evidence type="ECO:0000256" key="13">
    <source>
        <dbReference type="HAMAP-Rule" id="MF_00394"/>
    </source>
</evidence>
<dbReference type="Proteomes" id="UP000189177">
    <property type="component" value="Unassembled WGS sequence"/>
</dbReference>
<dbReference type="RefSeq" id="WP_019022530.1">
    <property type="nucleotide sequence ID" value="NZ_MUZR01000035.1"/>
</dbReference>
<dbReference type="Pfam" id="PF07479">
    <property type="entry name" value="NAD_Gly3P_dh_C"/>
    <property type="match status" value="1"/>
</dbReference>
<feature type="binding site" evidence="13">
    <location>
        <position position="31"/>
    </location>
    <ligand>
        <name>NADPH</name>
        <dbReference type="ChEBI" id="CHEBI:57783"/>
    </ligand>
</feature>
<feature type="binding site" evidence="13">
    <location>
        <position position="278"/>
    </location>
    <ligand>
        <name>NADPH</name>
        <dbReference type="ChEBI" id="CHEBI:57783"/>
    </ligand>
</feature>
<dbReference type="SUPFAM" id="SSF51735">
    <property type="entry name" value="NAD(P)-binding Rossmann-fold domains"/>
    <property type="match status" value="1"/>
</dbReference>
<keyword evidence="3 13" id="KW-0521">NADP</keyword>
<gene>
    <name evidence="13" type="primary">gpsA</name>
    <name evidence="20" type="ORF">B1A74_09315</name>
</gene>
<dbReference type="PANTHER" id="PTHR11728">
    <property type="entry name" value="GLYCEROL-3-PHOSPHATE DEHYDROGENASE"/>
    <property type="match status" value="1"/>
</dbReference>
<dbReference type="PRINTS" id="PR00077">
    <property type="entry name" value="GPDHDRGNASE"/>
</dbReference>
<evidence type="ECO:0000259" key="19">
    <source>
        <dbReference type="Pfam" id="PF07479"/>
    </source>
</evidence>
<comment type="similarity">
    <text evidence="1 13 17">Belongs to the NAD-dependent glycerol-3-phosphate dehydrogenase family.</text>
</comment>
<evidence type="ECO:0000256" key="11">
    <source>
        <dbReference type="ARBA" id="ARBA00069372"/>
    </source>
</evidence>
<evidence type="ECO:0000256" key="10">
    <source>
        <dbReference type="ARBA" id="ARBA00066687"/>
    </source>
</evidence>
<dbReference type="Pfam" id="PF01210">
    <property type="entry name" value="NAD_Gly3P_dh_N"/>
    <property type="match status" value="1"/>
</dbReference>
<comment type="pathway">
    <text evidence="13">Membrane lipid metabolism; glycerophospholipid metabolism.</text>
</comment>
<dbReference type="NCBIfam" id="NF000942">
    <property type="entry name" value="PRK00094.1-4"/>
    <property type="match status" value="1"/>
</dbReference>
<evidence type="ECO:0000256" key="17">
    <source>
        <dbReference type="RuleBase" id="RU000437"/>
    </source>
</evidence>
<evidence type="ECO:0000256" key="7">
    <source>
        <dbReference type="ARBA" id="ARBA00023209"/>
    </source>
</evidence>
<keyword evidence="13" id="KW-0547">Nucleotide-binding</keyword>
<dbReference type="STRING" id="252474.B1A74_09315"/>
<keyword evidence="5 13" id="KW-0520">NAD</keyword>
<dbReference type="FunFam" id="1.10.1040.10:FF:000001">
    <property type="entry name" value="Glycerol-3-phosphate dehydrogenase [NAD(P)+]"/>
    <property type="match status" value="1"/>
</dbReference>
<keyword evidence="7 13" id="KW-0594">Phospholipid biosynthesis</keyword>
<feature type="binding site" evidence="13">
    <location>
        <position position="11"/>
    </location>
    <ligand>
        <name>NADPH</name>
        <dbReference type="ChEBI" id="CHEBI:57783"/>
    </ligand>
</feature>
<dbReference type="SUPFAM" id="SSF48179">
    <property type="entry name" value="6-phosphogluconate dehydrogenase C-terminal domain-like"/>
    <property type="match status" value="1"/>
</dbReference>
<dbReference type="EMBL" id="MUZR01000035">
    <property type="protein sequence ID" value="OOC09811.1"/>
    <property type="molecule type" value="Genomic_DNA"/>
</dbReference>
<keyword evidence="6 13" id="KW-0443">Lipid metabolism</keyword>
<reference evidence="20 21" key="1">
    <citation type="submission" date="2017-02" db="EMBL/GenBank/DDBJ databases">
        <title>Genomic diversity within the haloalkaliphilic genus Thioalkalivibrio.</title>
        <authorList>
            <person name="Ahn A.-C."/>
            <person name="Meier-Kolthoff J."/>
            <person name="Overmars L."/>
            <person name="Richter M."/>
            <person name="Woyke T."/>
            <person name="Sorokin D.Y."/>
            <person name="Muyzer G."/>
        </authorList>
    </citation>
    <scope>NUCLEOTIDE SEQUENCE [LARGE SCALE GENOMIC DNA]</scope>
    <source>
        <strain evidence="20 21">HL17</strain>
    </source>
</reference>
<dbReference type="GO" id="GO:0005975">
    <property type="term" value="P:carbohydrate metabolic process"/>
    <property type="evidence" value="ECO:0007669"/>
    <property type="project" value="InterPro"/>
</dbReference>
<sequence length="330" mass="35134">MRIAVLGAGSWGTALAVHAARLHDDVRLWGRSAETAERLQRERENPRYLPGLTFPRNLRVTAASEVVDGVDLVLVVVPSGAFRETLRWLRPRLEPGQVVAWATKGLETGTGAWLHEVAEAELGPGQPAALISGPSFAAEVARGQPTALTAASADPERRRRLADAFHGGSMRIYGNPDVIGVELGGAFKNVLAVASGIADGAGFGANARAALLTRGLAELQRLGEALGARPQTLTGLSGLGDLLLTCTDDQSRNRRVGLLLGQGYDLATARERVGQSVEGVETARVAVERAHAAGVEMPICEEVHAVLYRGRRVHDAVRRLLERDPVAENI</sequence>
<dbReference type="InterPro" id="IPR006109">
    <property type="entry name" value="G3P_DH_NAD-dep_C"/>
</dbReference>
<evidence type="ECO:0000256" key="6">
    <source>
        <dbReference type="ARBA" id="ARBA00023098"/>
    </source>
</evidence>
<evidence type="ECO:0000256" key="16">
    <source>
        <dbReference type="PIRSR" id="PIRSR000114-3"/>
    </source>
</evidence>
<feature type="binding site" evidence="13">
    <location>
        <position position="10"/>
    </location>
    <ligand>
        <name>NADPH</name>
        <dbReference type="ChEBI" id="CHEBI:57783"/>
    </ligand>
</feature>
<dbReference type="InterPro" id="IPR006168">
    <property type="entry name" value="G3P_DH_NAD-dep"/>
</dbReference>
<evidence type="ECO:0000256" key="9">
    <source>
        <dbReference type="ARBA" id="ARBA00052716"/>
    </source>
</evidence>
<dbReference type="GO" id="GO:0046167">
    <property type="term" value="P:glycerol-3-phosphate biosynthetic process"/>
    <property type="evidence" value="ECO:0007669"/>
    <property type="project" value="UniProtKB-UniRule"/>
</dbReference>
<accession>A0A1V2ZXR9</accession>
<organism evidence="20 21">
    <name type="scientific">Thioalkalivibrio halophilus</name>
    <dbReference type="NCBI Taxonomy" id="252474"/>
    <lineage>
        <taxon>Bacteria</taxon>
        <taxon>Pseudomonadati</taxon>
        <taxon>Pseudomonadota</taxon>
        <taxon>Gammaproteobacteria</taxon>
        <taxon>Chromatiales</taxon>
        <taxon>Ectothiorhodospiraceae</taxon>
        <taxon>Thioalkalivibrio</taxon>
    </lineage>
</organism>
<comment type="function">
    <text evidence="13">Catalyzes the reduction of the glycolytic intermediate dihydroxyacetone phosphate (DHAP) to sn-glycerol 3-phosphate (G3P), the key precursor for phospholipid synthesis.</text>
</comment>
<feature type="binding site" evidence="15">
    <location>
        <position position="104"/>
    </location>
    <ligand>
        <name>substrate</name>
    </ligand>
</feature>
<feature type="active site" description="Proton acceptor" evidence="13 14">
    <location>
        <position position="188"/>
    </location>
</feature>
<feature type="binding site" evidence="13">
    <location>
        <position position="252"/>
    </location>
    <ligand>
        <name>sn-glycerol 3-phosphate</name>
        <dbReference type="ChEBI" id="CHEBI:57597"/>
    </ligand>
</feature>
<feature type="binding site" evidence="13">
    <location>
        <position position="252"/>
    </location>
    <ligand>
        <name>NADPH</name>
        <dbReference type="ChEBI" id="CHEBI:57783"/>
    </ligand>
</feature>
<evidence type="ECO:0000313" key="20">
    <source>
        <dbReference type="EMBL" id="OOC09811.1"/>
    </source>
</evidence>
<feature type="domain" description="Glycerol-3-phosphate dehydrogenase NAD-dependent C-terminal" evidence="19">
    <location>
        <begin position="177"/>
        <end position="317"/>
    </location>
</feature>
<dbReference type="HAMAP" id="MF_00394">
    <property type="entry name" value="NAD_Glyc3P_dehydrog"/>
    <property type="match status" value="1"/>
</dbReference>
<dbReference type="OrthoDB" id="9812273at2"/>
<dbReference type="NCBIfam" id="NF000940">
    <property type="entry name" value="PRK00094.1-2"/>
    <property type="match status" value="1"/>
</dbReference>
<feature type="binding site" evidence="13">
    <location>
        <position position="188"/>
    </location>
    <ligand>
        <name>sn-glycerol 3-phosphate</name>
        <dbReference type="ChEBI" id="CHEBI:57597"/>
    </ligand>
</feature>
<dbReference type="FunFam" id="3.40.50.720:FF:000019">
    <property type="entry name" value="Glycerol-3-phosphate dehydrogenase [NAD(P)+]"/>
    <property type="match status" value="1"/>
</dbReference>
<evidence type="ECO:0000256" key="14">
    <source>
        <dbReference type="PIRSR" id="PIRSR000114-1"/>
    </source>
</evidence>
<evidence type="ECO:0000259" key="18">
    <source>
        <dbReference type="Pfam" id="PF01210"/>
    </source>
</evidence>
<feature type="binding site" evidence="13">
    <location>
        <position position="137"/>
    </location>
    <ligand>
        <name>NADPH</name>
        <dbReference type="ChEBI" id="CHEBI:57783"/>
    </ligand>
</feature>
<dbReference type="GO" id="GO:0005829">
    <property type="term" value="C:cytosol"/>
    <property type="evidence" value="ECO:0007669"/>
    <property type="project" value="TreeGrafter"/>
</dbReference>
<dbReference type="InterPro" id="IPR036291">
    <property type="entry name" value="NAD(P)-bd_dom_sf"/>
</dbReference>
<feature type="binding site" evidence="16">
    <location>
        <position position="252"/>
    </location>
    <ligand>
        <name>NAD(+)</name>
        <dbReference type="ChEBI" id="CHEBI:57540"/>
    </ligand>
</feature>
<name>A0A1V2ZXR9_9GAMM</name>
<dbReference type="GO" id="GO:0051287">
    <property type="term" value="F:NAD binding"/>
    <property type="evidence" value="ECO:0007669"/>
    <property type="project" value="InterPro"/>
</dbReference>
<keyword evidence="4 13" id="KW-0560">Oxidoreductase</keyword>
<evidence type="ECO:0000256" key="2">
    <source>
        <dbReference type="ARBA" id="ARBA00022516"/>
    </source>
</evidence>
<feature type="binding site" evidence="16">
    <location>
        <begin position="7"/>
        <end position="12"/>
    </location>
    <ligand>
        <name>NAD(+)</name>
        <dbReference type="ChEBI" id="CHEBI:57540"/>
    </ligand>
</feature>
<feature type="binding site" evidence="13">
    <location>
        <position position="133"/>
    </location>
    <ligand>
        <name>sn-glycerol 3-phosphate</name>
        <dbReference type="ChEBI" id="CHEBI:57597"/>
    </ligand>
</feature>
<keyword evidence="13" id="KW-0963">Cytoplasm</keyword>
<dbReference type="GO" id="GO:0046474">
    <property type="term" value="P:glycerophospholipid biosynthetic process"/>
    <property type="evidence" value="ECO:0007669"/>
    <property type="project" value="TreeGrafter"/>
</dbReference>
<keyword evidence="8 13" id="KW-1208">Phospholipid metabolism</keyword>
<proteinExistence type="inferred from homology"/>
<feature type="binding site" evidence="15">
    <location>
        <begin position="252"/>
        <end position="253"/>
    </location>
    <ligand>
        <name>substrate</name>
    </ligand>
</feature>
<comment type="catalytic activity">
    <reaction evidence="9">
        <text>sn-glycerol 3-phosphate + NADP(+) = dihydroxyacetone phosphate + NADPH + H(+)</text>
        <dbReference type="Rhea" id="RHEA:11096"/>
        <dbReference type="ChEBI" id="CHEBI:15378"/>
        <dbReference type="ChEBI" id="CHEBI:57597"/>
        <dbReference type="ChEBI" id="CHEBI:57642"/>
        <dbReference type="ChEBI" id="CHEBI:57783"/>
        <dbReference type="ChEBI" id="CHEBI:58349"/>
        <dbReference type="EC" id="1.1.1.94"/>
    </reaction>
    <physiologicalReaction direction="right-to-left" evidence="9">
        <dbReference type="Rhea" id="RHEA:11098"/>
    </physiologicalReaction>
</comment>
<dbReference type="InterPro" id="IPR013328">
    <property type="entry name" value="6PGD_dom2"/>
</dbReference>
<comment type="caution">
    <text evidence="20">The sequence shown here is derived from an EMBL/GenBank/DDBJ whole genome shotgun (WGS) entry which is preliminary data.</text>
</comment>
<feature type="binding site" evidence="13">
    <location>
        <position position="253"/>
    </location>
    <ligand>
        <name>sn-glycerol 3-phosphate</name>
        <dbReference type="ChEBI" id="CHEBI:57597"/>
    </ligand>
</feature>
<feature type="binding site" evidence="13">
    <location>
        <position position="48"/>
    </location>
    <ligand>
        <name>NADPH</name>
        <dbReference type="ChEBI" id="CHEBI:57783"/>
    </ligand>
</feature>
<comment type="subcellular location">
    <subcellularLocation>
        <location evidence="13">Cytoplasm</location>
    </subcellularLocation>
</comment>
<dbReference type="GO" id="GO:0046168">
    <property type="term" value="P:glycerol-3-phosphate catabolic process"/>
    <property type="evidence" value="ECO:0007669"/>
    <property type="project" value="InterPro"/>
</dbReference>
<protein>
    <recommendedName>
        <fullName evidence="11 13">Glycerol-3-phosphate dehydrogenase [NAD(P)+]</fullName>
        <ecNumber evidence="10 13">1.1.1.94</ecNumber>
    </recommendedName>
    <alternativeName>
        <fullName evidence="13">NAD(P)(+)-dependent glycerol-3-phosphate dehydrogenase</fullName>
    </alternativeName>
    <alternativeName>
        <fullName evidence="12 13">NAD(P)H-dependent dihydroxyacetone-phosphate reductase</fullName>
    </alternativeName>
</protein>
<feature type="binding site" evidence="13">
    <location>
        <position position="104"/>
    </location>
    <ligand>
        <name>NADPH</name>
        <dbReference type="ChEBI" id="CHEBI:57783"/>
    </ligand>
</feature>
<dbReference type="AlphaFoldDB" id="A0A1V2ZXR9"/>
<comment type="caution">
    <text evidence="13">Lacks conserved residue(s) required for the propagation of feature annotation.</text>
</comment>
<comment type="catalytic activity">
    <reaction evidence="13">
        <text>sn-glycerol 3-phosphate + NAD(+) = dihydroxyacetone phosphate + NADH + H(+)</text>
        <dbReference type="Rhea" id="RHEA:11092"/>
        <dbReference type="ChEBI" id="CHEBI:15378"/>
        <dbReference type="ChEBI" id="CHEBI:57540"/>
        <dbReference type="ChEBI" id="CHEBI:57597"/>
        <dbReference type="ChEBI" id="CHEBI:57642"/>
        <dbReference type="ChEBI" id="CHEBI:57945"/>
        <dbReference type="EC" id="1.1.1.94"/>
    </reaction>
</comment>
<evidence type="ECO:0000256" key="12">
    <source>
        <dbReference type="ARBA" id="ARBA00080511"/>
    </source>
</evidence>
<feature type="binding site" evidence="13">
    <location>
        <position position="104"/>
    </location>
    <ligand>
        <name>sn-glycerol 3-phosphate</name>
        <dbReference type="ChEBI" id="CHEBI:57597"/>
    </ligand>
</feature>
<evidence type="ECO:0000256" key="8">
    <source>
        <dbReference type="ARBA" id="ARBA00023264"/>
    </source>
</evidence>
<feature type="domain" description="Glycerol-3-phosphate dehydrogenase NAD-dependent N-terminal" evidence="18">
    <location>
        <begin position="3"/>
        <end position="156"/>
    </location>
</feature>
<dbReference type="GO" id="GO:0141152">
    <property type="term" value="F:glycerol-3-phosphate dehydrogenase (NAD+) activity"/>
    <property type="evidence" value="ECO:0007669"/>
    <property type="project" value="RHEA"/>
</dbReference>
<dbReference type="UniPathway" id="UPA00940"/>
<dbReference type="Gene3D" id="3.40.50.720">
    <property type="entry name" value="NAD(P)-binding Rossmann-like Domain"/>
    <property type="match status" value="1"/>
</dbReference>
<evidence type="ECO:0000256" key="15">
    <source>
        <dbReference type="PIRSR" id="PIRSR000114-2"/>
    </source>
</evidence>
<keyword evidence="21" id="KW-1185">Reference proteome</keyword>
<dbReference type="GO" id="GO:0141153">
    <property type="term" value="F:glycerol-3-phosphate dehydrogenase (NADP+) activity"/>
    <property type="evidence" value="ECO:0007669"/>
    <property type="project" value="RHEA"/>
</dbReference>
<keyword evidence="2 13" id="KW-0444">Lipid biosynthesis</keyword>
<feature type="binding site" evidence="16">
    <location>
        <position position="137"/>
    </location>
    <ligand>
        <name>NAD(+)</name>
        <dbReference type="ChEBI" id="CHEBI:57540"/>
    </ligand>
</feature>
<dbReference type="InterPro" id="IPR011128">
    <property type="entry name" value="G3P_DH_NAD-dep_N"/>
</dbReference>
<evidence type="ECO:0000256" key="5">
    <source>
        <dbReference type="ARBA" id="ARBA00023027"/>
    </source>
</evidence>
<dbReference type="PROSITE" id="PS00957">
    <property type="entry name" value="NAD_G3PDH"/>
    <property type="match status" value="1"/>
</dbReference>
<feature type="binding site" evidence="13">
    <location>
        <position position="251"/>
    </location>
    <ligand>
        <name>sn-glycerol 3-phosphate</name>
        <dbReference type="ChEBI" id="CHEBI:57597"/>
    </ligand>
</feature>
<evidence type="ECO:0000313" key="21">
    <source>
        <dbReference type="Proteomes" id="UP000189177"/>
    </source>
</evidence>
<evidence type="ECO:0000256" key="4">
    <source>
        <dbReference type="ARBA" id="ARBA00023002"/>
    </source>
</evidence>
<feature type="binding site" evidence="13">
    <location>
        <position position="241"/>
    </location>
    <ligand>
        <name>sn-glycerol 3-phosphate</name>
        <dbReference type="ChEBI" id="CHEBI:57597"/>
    </ligand>
</feature>
<dbReference type="Gene3D" id="1.10.1040.10">
    <property type="entry name" value="N-(1-d-carboxylethyl)-l-norvaline Dehydrogenase, domain 2"/>
    <property type="match status" value="1"/>
</dbReference>
<dbReference type="EC" id="1.1.1.94" evidence="10 13"/>
<evidence type="ECO:0000256" key="3">
    <source>
        <dbReference type="ARBA" id="ARBA00022857"/>
    </source>
</evidence>